<dbReference type="Gene3D" id="1.25.40.20">
    <property type="entry name" value="Ankyrin repeat-containing domain"/>
    <property type="match status" value="1"/>
</dbReference>
<evidence type="ECO:0000256" key="1">
    <source>
        <dbReference type="SAM" id="SignalP"/>
    </source>
</evidence>
<feature type="signal peptide" evidence="1">
    <location>
        <begin position="1"/>
        <end position="34"/>
    </location>
</feature>
<evidence type="ECO:0000313" key="3">
    <source>
        <dbReference type="Proteomes" id="UP000239867"/>
    </source>
</evidence>
<organism evidence="2 3">
    <name type="scientific">Desulfobulbus oralis</name>
    <dbReference type="NCBI Taxonomy" id="1986146"/>
    <lineage>
        <taxon>Bacteria</taxon>
        <taxon>Pseudomonadati</taxon>
        <taxon>Thermodesulfobacteriota</taxon>
        <taxon>Desulfobulbia</taxon>
        <taxon>Desulfobulbales</taxon>
        <taxon>Desulfobulbaceae</taxon>
        <taxon>Desulfobulbus</taxon>
    </lineage>
</organism>
<evidence type="ECO:0000313" key="2">
    <source>
        <dbReference type="EMBL" id="AVD72045.1"/>
    </source>
</evidence>
<evidence type="ECO:0008006" key="4">
    <source>
        <dbReference type="Google" id="ProtNLM"/>
    </source>
</evidence>
<sequence>MPIPTARPLLRRPSGFLAAFLLCLGLLVAPAVQAAMPDAEFVQLCVEGDLAAVRRALQEGANPNAANKHGETALMQVLAPMSVAAAVGKSPEPAIKGAFWMRTLPQAEAENCGWRTARRYCRP</sequence>
<keyword evidence="3" id="KW-1185">Reference proteome</keyword>
<name>A0A2L1GQS6_9BACT</name>
<proteinExistence type="predicted"/>
<dbReference type="Proteomes" id="UP000239867">
    <property type="component" value="Chromosome"/>
</dbReference>
<protein>
    <recommendedName>
        <fullName evidence="4">Ankyrin repeat domain-containing protein</fullName>
    </recommendedName>
</protein>
<reference evidence="2 3" key="1">
    <citation type="journal article" date="2018" name="MBio">
        <title>Insights into the evolution of host association through the isolation and characterization of a novel human periodontal pathobiont, Desulfobulbus oralis.</title>
        <authorList>
            <person name="Cross K.L."/>
            <person name="Chirania P."/>
            <person name="Xiong W."/>
            <person name="Beall C.J."/>
            <person name="Elkins J.G."/>
            <person name="Giannone R.J."/>
            <person name="Griffen A.L."/>
            <person name="Guss A.M."/>
            <person name="Hettich R.L."/>
            <person name="Joshi S.S."/>
            <person name="Mokrzan E.M."/>
            <person name="Martin R.K."/>
            <person name="Zhulin I.B."/>
            <person name="Leys E.J."/>
            <person name="Podar M."/>
        </authorList>
    </citation>
    <scope>NUCLEOTIDE SEQUENCE [LARGE SCALE GENOMIC DNA]</scope>
    <source>
        <strain evidence="2 3">ORNL</strain>
    </source>
</reference>
<dbReference type="AlphaFoldDB" id="A0A2L1GQS6"/>
<dbReference type="EMBL" id="CP021255">
    <property type="protein sequence ID" value="AVD72045.1"/>
    <property type="molecule type" value="Genomic_DNA"/>
</dbReference>
<accession>A0A2L1GQS6</accession>
<dbReference type="RefSeq" id="WP_104937249.1">
    <property type="nucleotide sequence ID" value="NZ_CP021255.1"/>
</dbReference>
<gene>
    <name evidence="2" type="ORF">CAY53_11635</name>
</gene>
<feature type="chain" id="PRO_5014629924" description="Ankyrin repeat domain-containing protein" evidence="1">
    <location>
        <begin position="35"/>
        <end position="123"/>
    </location>
</feature>
<dbReference type="InterPro" id="IPR036770">
    <property type="entry name" value="Ankyrin_rpt-contain_sf"/>
</dbReference>
<dbReference type="KEGG" id="deo:CAY53_11635"/>
<keyword evidence="1" id="KW-0732">Signal</keyword>